<name>A0A380CS01_SPHSI</name>
<organism evidence="1 2">
    <name type="scientific">Sphingobacterium spiritivorum</name>
    <name type="common">Flavobacterium spiritivorum</name>
    <dbReference type="NCBI Taxonomy" id="258"/>
    <lineage>
        <taxon>Bacteria</taxon>
        <taxon>Pseudomonadati</taxon>
        <taxon>Bacteroidota</taxon>
        <taxon>Sphingobacteriia</taxon>
        <taxon>Sphingobacteriales</taxon>
        <taxon>Sphingobacteriaceae</taxon>
        <taxon>Sphingobacterium</taxon>
    </lineage>
</organism>
<dbReference type="EMBL" id="UGYW01000002">
    <property type="protein sequence ID" value="SUJ26799.1"/>
    <property type="molecule type" value="Genomic_DNA"/>
</dbReference>
<sequence length="277" mass="32172">MKIDKNGDSNDGSEYMLTYKDVVEFKKRLSSNKTINDSICNWLANPMPHYDQKNEAVKNSLLWRDLLNDSNVDLFVISYLRALYSNGSTPKGRFKANVLSRRGTIIFNKGYVNGTDKLKTFACLNDSISQDEKLKNEFLLNVFSEIYSISKVNVGKNDCNVTDAYFVEGKKKNHKLYRTLVYRKGNNYYTSDEFTKWCINKMPFVSSEFDENASVEKHNSDYQLLNIFYRDFGNDSYFSLRLEDNKKDPSKKMVSILPNSELTNDLYKFPAKEECDK</sequence>
<evidence type="ECO:0000313" key="1">
    <source>
        <dbReference type="EMBL" id="SUJ26799.1"/>
    </source>
</evidence>
<gene>
    <name evidence="1" type="ORF">NCTC11388_04023</name>
</gene>
<reference evidence="1 2" key="1">
    <citation type="submission" date="2018-06" db="EMBL/GenBank/DDBJ databases">
        <authorList>
            <consortium name="Pathogen Informatics"/>
            <person name="Doyle S."/>
        </authorList>
    </citation>
    <scope>NUCLEOTIDE SEQUENCE [LARGE SCALE GENOMIC DNA]</scope>
    <source>
        <strain evidence="1 2">NCTC11388</strain>
    </source>
</reference>
<dbReference type="Proteomes" id="UP000254893">
    <property type="component" value="Unassembled WGS sequence"/>
</dbReference>
<dbReference type="AlphaFoldDB" id="A0A380CS01"/>
<dbReference type="RefSeq" id="WP_115171382.1">
    <property type="nucleotide sequence ID" value="NZ_UGYW01000002.1"/>
</dbReference>
<proteinExistence type="predicted"/>
<evidence type="ECO:0000313" key="2">
    <source>
        <dbReference type="Proteomes" id="UP000254893"/>
    </source>
</evidence>
<accession>A0A380CS01</accession>
<protein>
    <submittedName>
        <fullName evidence="1">Uncharacterized protein</fullName>
    </submittedName>
</protein>